<sequence>MLLQHPGSPLSRLAKPAASKDGTSTHPQCQVQPAMSQAALQNQTRNSNQPQLGQPALLASVVQQLIGSQSPGGPTAGHGKNMERQAVVPPLNMASTAAFAALALASGKSSQHSWGSIARAN</sequence>
<dbReference type="AlphaFoldDB" id="A0A699ZUR4"/>
<accession>A0A699ZUR4</accession>
<name>A0A699ZUR4_HAELA</name>
<comment type="caution">
    <text evidence="2">The sequence shown here is derived from an EMBL/GenBank/DDBJ whole genome shotgun (WGS) entry which is preliminary data.</text>
</comment>
<protein>
    <submittedName>
        <fullName evidence="2">Uncharacterized protein</fullName>
    </submittedName>
</protein>
<proteinExistence type="predicted"/>
<evidence type="ECO:0000313" key="3">
    <source>
        <dbReference type="Proteomes" id="UP000485058"/>
    </source>
</evidence>
<feature type="region of interest" description="Disordered" evidence="1">
    <location>
        <begin position="1"/>
        <end position="88"/>
    </location>
</feature>
<feature type="compositionally biased region" description="Polar residues" evidence="1">
    <location>
        <begin position="61"/>
        <end position="72"/>
    </location>
</feature>
<evidence type="ECO:0000256" key="1">
    <source>
        <dbReference type="SAM" id="MobiDB-lite"/>
    </source>
</evidence>
<reference evidence="2 3" key="1">
    <citation type="submission" date="2020-02" db="EMBL/GenBank/DDBJ databases">
        <title>Draft genome sequence of Haematococcus lacustris strain NIES-144.</title>
        <authorList>
            <person name="Morimoto D."/>
            <person name="Nakagawa S."/>
            <person name="Yoshida T."/>
            <person name="Sawayama S."/>
        </authorList>
    </citation>
    <scope>NUCLEOTIDE SEQUENCE [LARGE SCALE GENOMIC DNA]</scope>
    <source>
        <strain evidence="2 3">NIES-144</strain>
    </source>
</reference>
<evidence type="ECO:0000313" key="2">
    <source>
        <dbReference type="EMBL" id="GFH22466.1"/>
    </source>
</evidence>
<dbReference type="EMBL" id="BLLF01002046">
    <property type="protein sequence ID" value="GFH22466.1"/>
    <property type="molecule type" value="Genomic_DNA"/>
</dbReference>
<organism evidence="2 3">
    <name type="scientific">Haematococcus lacustris</name>
    <name type="common">Green alga</name>
    <name type="synonym">Haematococcus pluvialis</name>
    <dbReference type="NCBI Taxonomy" id="44745"/>
    <lineage>
        <taxon>Eukaryota</taxon>
        <taxon>Viridiplantae</taxon>
        <taxon>Chlorophyta</taxon>
        <taxon>core chlorophytes</taxon>
        <taxon>Chlorophyceae</taxon>
        <taxon>CS clade</taxon>
        <taxon>Chlamydomonadales</taxon>
        <taxon>Haematococcaceae</taxon>
        <taxon>Haematococcus</taxon>
    </lineage>
</organism>
<gene>
    <name evidence="2" type="ORF">HaLaN_19939</name>
</gene>
<keyword evidence="3" id="KW-1185">Reference proteome</keyword>
<dbReference type="Proteomes" id="UP000485058">
    <property type="component" value="Unassembled WGS sequence"/>
</dbReference>
<feature type="compositionally biased region" description="Polar residues" evidence="1">
    <location>
        <begin position="21"/>
        <end position="52"/>
    </location>
</feature>